<dbReference type="EMBL" id="MHJU01000040">
    <property type="protein sequence ID" value="OGY72239.1"/>
    <property type="molecule type" value="Genomic_DNA"/>
</dbReference>
<feature type="transmembrane region" description="Helical" evidence="8">
    <location>
        <begin position="34"/>
        <end position="52"/>
    </location>
</feature>
<dbReference type="GO" id="GO:0005886">
    <property type="term" value="C:plasma membrane"/>
    <property type="evidence" value="ECO:0007669"/>
    <property type="project" value="UniProtKB-SubCell"/>
</dbReference>
<evidence type="ECO:0008006" key="11">
    <source>
        <dbReference type="Google" id="ProtNLM"/>
    </source>
</evidence>
<feature type="transmembrane region" description="Helical" evidence="8">
    <location>
        <begin position="195"/>
        <end position="219"/>
    </location>
</feature>
<evidence type="ECO:0000256" key="4">
    <source>
        <dbReference type="ARBA" id="ARBA00022475"/>
    </source>
</evidence>
<evidence type="ECO:0000313" key="9">
    <source>
        <dbReference type="EMBL" id="OGY72239.1"/>
    </source>
</evidence>
<keyword evidence="7 8" id="KW-0472">Membrane</keyword>
<feature type="transmembrane region" description="Helical" evidence="8">
    <location>
        <begin position="225"/>
        <end position="244"/>
    </location>
</feature>
<name>A0A1G2A6D0_9BACT</name>
<dbReference type="PANTHER" id="PTHR21716:SF53">
    <property type="entry name" value="PERMEASE PERM-RELATED"/>
    <property type="match status" value="1"/>
</dbReference>
<feature type="transmembrane region" description="Helical" evidence="8">
    <location>
        <begin position="296"/>
        <end position="329"/>
    </location>
</feature>
<dbReference type="Proteomes" id="UP000178315">
    <property type="component" value="Unassembled WGS sequence"/>
</dbReference>
<dbReference type="InterPro" id="IPR002549">
    <property type="entry name" value="AI-2E-like"/>
</dbReference>
<dbReference type="PANTHER" id="PTHR21716">
    <property type="entry name" value="TRANSMEMBRANE PROTEIN"/>
    <property type="match status" value="1"/>
</dbReference>
<accession>A0A1G2A6D0</accession>
<keyword evidence="6 8" id="KW-1133">Transmembrane helix</keyword>
<sequence length="350" mass="38090">MSSSLSVSYSSIIRVIVVLISLVFLYLIRDIILILFLSFIIAAALDPWVNWFERRRLPRAVGVFAAYAVFFTILSVIGVLLAPAVAHQFKELSASLPGYYERFLKEIDAVSLSTPEAGQEITGLAKTLGSFAGNIIPALRSAIGGGFTIFLLLVLTFYLAIEDRSLKRLLRSILPDQYQPYLTRMINRIDEKIGLWFRGQLLLSFIIFILTAIGLFIVHQITGEVPFWLLLALIAGVLEVIPFLGPGIAGIIAVLLVLPNSFPVAVIVAVLSFVIQQIENNLLVPNIMQKSVGLNPIIVILVIVIGTRLAGVLGALIAIPLTASLMVVLKDIRSQNPLPSSASAPPAEPL</sequence>
<feature type="transmembrane region" description="Helical" evidence="8">
    <location>
        <begin position="12"/>
        <end position="28"/>
    </location>
</feature>
<keyword evidence="3" id="KW-0813">Transport</keyword>
<comment type="subcellular location">
    <subcellularLocation>
        <location evidence="1">Cell membrane</location>
        <topology evidence="1">Multi-pass membrane protein</topology>
    </subcellularLocation>
</comment>
<proteinExistence type="inferred from homology"/>
<evidence type="ECO:0000256" key="2">
    <source>
        <dbReference type="ARBA" id="ARBA00009773"/>
    </source>
</evidence>
<evidence type="ECO:0000256" key="8">
    <source>
        <dbReference type="SAM" id="Phobius"/>
    </source>
</evidence>
<protein>
    <recommendedName>
        <fullName evidence="11">AI-2E family transporter</fullName>
    </recommendedName>
</protein>
<dbReference type="AlphaFoldDB" id="A0A1G2A6D0"/>
<comment type="caution">
    <text evidence="9">The sequence shown here is derived from an EMBL/GenBank/DDBJ whole genome shotgun (WGS) entry which is preliminary data.</text>
</comment>
<comment type="similarity">
    <text evidence="2">Belongs to the autoinducer-2 exporter (AI-2E) (TC 2.A.86) family.</text>
</comment>
<dbReference type="GO" id="GO:0055085">
    <property type="term" value="P:transmembrane transport"/>
    <property type="evidence" value="ECO:0007669"/>
    <property type="project" value="TreeGrafter"/>
</dbReference>
<evidence type="ECO:0000256" key="7">
    <source>
        <dbReference type="ARBA" id="ARBA00023136"/>
    </source>
</evidence>
<feature type="transmembrane region" description="Helical" evidence="8">
    <location>
        <begin position="64"/>
        <end position="86"/>
    </location>
</feature>
<feature type="transmembrane region" description="Helical" evidence="8">
    <location>
        <begin position="251"/>
        <end position="276"/>
    </location>
</feature>
<feature type="transmembrane region" description="Helical" evidence="8">
    <location>
        <begin position="138"/>
        <end position="161"/>
    </location>
</feature>
<gene>
    <name evidence="9" type="ORF">A3H61_04485</name>
</gene>
<organism evidence="9 10">
    <name type="scientific">Candidatus Jacksonbacteria bacterium RIFCSPLOWO2_02_FULL_44_20</name>
    <dbReference type="NCBI Taxonomy" id="1798460"/>
    <lineage>
        <taxon>Bacteria</taxon>
        <taxon>Candidatus Jacksoniibacteriota</taxon>
    </lineage>
</organism>
<keyword evidence="5 8" id="KW-0812">Transmembrane</keyword>
<evidence type="ECO:0000256" key="1">
    <source>
        <dbReference type="ARBA" id="ARBA00004651"/>
    </source>
</evidence>
<keyword evidence="4" id="KW-1003">Cell membrane</keyword>
<evidence type="ECO:0000256" key="5">
    <source>
        <dbReference type="ARBA" id="ARBA00022692"/>
    </source>
</evidence>
<reference evidence="9 10" key="1">
    <citation type="journal article" date="2016" name="Nat. Commun.">
        <title>Thousands of microbial genomes shed light on interconnected biogeochemical processes in an aquifer system.</title>
        <authorList>
            <person name="Anantharaman K."/>
            <person name="Brown C.T."/>
            <person name="Hug L.A."/>
            <person name="Sharon I."/>
            <person name="Castelle C.J."/>
            <person name="Probst A.J."/>
            <person name="Thomas B.C."/>
            <person name="Singh A."/>
            <person name="Wilkins M.J."/>
            <person name="Karaoz U."/>
            <person name="Brodie E.L."/>
            <person name="Williams K.H."/>
            <person name="Hubbard S.S."/>
            <person name="Banfield J.F."/>
        </authorList>
    </citation>
    <scope>NUCLEOTIDE SEQUENCE [LARGE SCALE GENOMIC DNA]</scope>
</reference>
<evidence type="ECO:0000256" key="6">
    <source>
        <dbReference type="ARBA" id="ARBA00022989"/>
    </source>
</evidence>
<evidence type="ECO:0000256" key="3">
    <source>
        <dbReference type="ARBA" id="ARBA00022448"/>
    </source>
</evidence>
<dbReference type="Pfam" id="PF01594">
    <property type="entry name" value="AI-2E_transport"/>
    <property type="match status" value="1"/>
</dbReference>
<evidence type="ECO:0000313" key="10">
    <source>
        <dbReference type="Proteomes" id="UP000178315"/>
    </source>
</evidence>